<dbReference type="CDD" id="cd03784">
    <property type="entry name" value="GT1_Gtf-like"/>
    <property type="match status" value="1"/>
</dbReference>
<keyword evidence="2 4" id="KW-0328">Glycosyltransferase</keyword>
<name>A0A0M4EDN6_DROBS</name>
<dbReference type="PANTHER" id="PTHR48043:SF60">
    <property type="entry name" value="UDP-GLUCURONOSYLTRANSFERASE"/>
    <property type="match status" value="1"/>
</dbReference>
<dbReference type="STRING" id="30019.A0A0M4EDN6"/>
<dbReference type="OrthoDB" id="5835829at2759"/>
<keyword evidence="5" id="KW-0732">Signal</keyword>
<dbReference type="OMA" id="YKQNMIK"/>
<keyword evidence="3 4" id="KW-0808">Transferase</keyword>
<keyword evidence="7" id="KW-1185">Reference proteome</keyword>
<comment type="similarity">
    <text evidence="1 4">Belongs to the UDP-glycosyltransferase family.</text>
</comment>
<dbReference type="FunFam" id="3.40.50.2000:FF:000174">
    <property type="entry name" value="UDP-glucuronosyltransferase"/>
    <property type="match status" value="1"/>
</dbReference>
<keyword evidence="5" id="KW-1133">Transmembrane helix</keyword>
<feature type="chain" id="PRO_5005732045" description="UDP-glucuronosyltransferase" evidence="5">
    <location>
        <begin position="26"/>
        <end position="530"/>
    </location>
</feature>
<feature type="non-terminal residue" evidence="6">
    <location>
        <position position="1"/>
    </location>
</feature>
<reference evidence="6 7" key="1">
    <citation type="submission" date="2015-08" db="EMBL/GenBank/DDBJ databases">
        <title>Ancestral chromatin configuration constrains chromatin evolution on differentiating sex chromosomes in Drosophila.</title>
        <authorList>
            <person name="Zhou Q."/>
            <person name="Bachtrog D."/>
        </authorList>
    </citation>
    <scope>NUCLEOTIDE SEQUENCE [LARGE SCALE GENOMIC DNA]</scope>
    <source>
        <tissue evidence="6">Whole larvae</tissue>
    </source>
</reference>
<dbReference type="InterPro" id="IPR050271">
    <property type="entry name" value="UDP-glycosyltransferase"/>
</dbReference>
<dbReference type="AlphaFoldDB" id="A0A0M4EDN6"/>
<gene>
    <name evidence="6" type="ORF">Dbus_chr2Rg1631</name>
</gene>
<evidence type="ECO:0000256" key="4">
    <source>
        <dbReference type="RuleBase" id="RU003718"/>
    </source>
</evidence>
<dbReference type="PANTHER" id="PTHR48043">
    <property type="entry name" value="EG:EG0003.4 PROTEIN-RELATED"/>
    <property type="match status" value="1"/>
</dbReference>
<comment type="catalytic activity">
    <reaction evidence="5">
        <text>glucuronate acceptor + UDP-alpha-D-glucuronate = acceptor beta-D-glucuronoside + UDP + H(+)</text>
        <dbReference type="Rhea" id="RHEA:21032"/>
        <dbReference type="ChEBI" id="CHEBI:15378"/>
        <dbReference type="ChEBI" id="CHEBI:58052"/>
        <dbReference type="ChEBI" id="CHEBI:58223"/>
        <dbReference type="ChEBI" id="CHEBI:132367"/>
        <dbReference type="ChEBI" id="CHEBI:132368"/>
        <dbReference type="EC" id="2.4.1.17"/>
    </reaction>
</comment>
<feature type="transmembrane region" description="Helical" evidence="5">
    <location>
        <begin position="492"/>
        <end position="516"/>
    </location>
</feature>
<dbReference type="Gene3D" id="3.40.50.2000">
    <property type="entry name" value="Glycogen Phosphorylase B"/>
    <property type="match status" value="2"/>
</dbReference>
<dbReference type="EMBL" id="CP012524">
    <property type="protein sequence ID" value="ALC42052.1"/>
    <property type="molecule type" value="Genomic_DNA"/>
</dbReference>
<dbReference type="FunFam" id="3.40.50.2000:FF:000050">
    <property type="entry name" value="UDP-glucuronosyltransferase"/>
    <property type="match status" value="1"/>
</dbReference>
<evidence type="ECO:0000313" key="6">
    <source>
        <dbReference type="EMBL" id="ALC42052.1"/>
    </source>
</evidence>
<keyword evidence="5" id="KW-0472">Membrane</keyword>
<dbReference type="GO" id="GO:0016020">
    <property type="term" value="C:membrane"/>
    <property type="evidence" value="ECO:0007669"/>
    <property type="project" value="UniProtKB-SubCell"/>
</dbReference>
<organism evidence="6 7">
    <name type="scientific">Drosophila busckii</name>
    <name type="common">Fruit fly</name>
    <dbReference type="NCBI Taxonomy" id="30019"/>
    <lineage>
        <taxon>Eukaryota</taxon>
        <taxon>Metazoa</taxon>
        <taxon>Ecdysozoa</taxon>
        <taxon>Arthropoda</taxon>
        <taxon>Hexapoda</taxon>
        <taxon>Insecta</taxon>
        <taxon>Pterygota</taxon>
        <taxon>Neoptera</taxon>
        <taxon>Endopterygota</taxon>
        <taxon>Diptera</taxon>
        <taxon>Brachycera</taxon>
        <taxon>Muscomorpha</taxon>
        <taxon>Ephydroidea</taxon>
        <taxon>Drosophilidae</taxon>
        <taxon>Drosophila</taxon>
    </lineage>
</organism>
<dbReference type="EC" id="2.4.1.17" evidence="5"/>
<accession>A0A0M4EDN6</accession>
<dbReference type="PROSITE" id="PS00375">
    <property type="entry name" value="UDPGT"/>
    <property type="match status" value="1"/>
</dbReference>
<proteinExistence type="inferred from homology"/>
<sequence>QQPKSGFQLFLLCLLALQQLDFGAGARILASFIFPGKSHFMMTSALIRELVQRGHEVTFITPFSLANENLGASYTEILLPQYNFWPTCKHIKVTNAKTVLDMTDVPRNTFLEMVMLMGLESTDFAFEQPELLKLINAKDKVGKYDLLLTEQFFNEGALILAHLYQIPSITVTTFGYASYIDSIVGVVTPYSYVPHLYIPYSPRMSLWERTHSLYHTLYEEGLRKFWYYPAQDAILRKHLANILPEVPTIKQLERNISLILLNSHMPLEHPKPLAFNTIPVGGLHIKPPKALPVNIKSFLDDAQHGAIYFSLGSQVRSADLPPEKLKVFLNVFRSMKQRILWKFEDERLPNLPANVMVQKWMPQNDILAHPNVKVFISHGGLFGTQEAVYHGVPVLGMPVYSDQYINIKKGEDAGYALGVDYRYITEEELRSALTELLENPKYKQNVKRASKVFRDRPLSGMDTAMYWINYVIEHRGAPHMIAAGVDLSFIQFYMLDIMAIALAIMVLPILALKVICCRRKFNKKSKSKMN</sequence>
<evidence type="ECO:0000256" key="2">
    <source>
        <dbReference type="ARBA" id="ARBA00022676"/>
    </source>
</evidence>
<dbReference type="InterPro" id="IPR002213">
    <property type="entry name" value="UDP_glucos_trans"/>
</dbReference>
<dbReference type="SUPFAM" id="SSF53756">
    <property type="entry name" value="UDP-Glycosyltransferase/glycogen phosphorylase"/>
    <property type="match status" value="1"/>
</dbReference>
<evidence type="ECO:0000256" key="5">
    <source>
        <dbReference type="RuleBase" id="RU362059"/>
    </source>
</evidence>
<dbReference type="Proteomes" id="UP000494163">
    <property type="component" value="Chromosome 2R"/>
</dbReference>
<keyword evidence="5" id="KW-0812">Transmembrane</keyword>
<protein>
    <recommendedName>
        <fullName evidence="5">UDP-glucuronosyltransferase</fullName>
        <ecNumber evidence="5">2.4.1.17</ecNumber>
    </recommendedName>
</protein>
<dbReference type="InterPro" id="IPR035595">
    <property type="entry name" value="UDP_glycos_trans_CS"/>
</dbReference>
<feature type="signal peptide" evidence="5">
    <location>
        <begin position="1"/>
        <end position="25"/>
    </location>
</feature>
<evidence type="ECO:0000256" key="1">
    <source>
        <dbReference type="ARBA" id="ARBA00009995"/>
    </source>
</evidence>
<evidence type="ECO:0000256" key="3">
    <source>
        <dbReference type="ARBA" id="ARBA00022679"/>
    </source>
</evidence>
<dbReference type="GO" id="GO:0015020">
    <property type="term" value="F:glucuronosyltransferase activity"/>
    <property type="evidence" value="ECO:0007669"/>
    <property type="project" value="UniProtKB-EC"/>
</dbReference>
<dbReference type="Pfam" id="PF00201">
    <property type="entry name" value="UDPGT"/>
    <property type="match status" value="1"/>
</dbReference>
<evidence type="ECO:0000313" key="7">
    <source>
        <dbReference type="Proteomes" id="UP000494163"/>
    </source>
</evidence>
<comment type="subcellular location">
    <subcellularLocation>
        <location evidence="5">Membrane</location>
        <topology evidence="5">Single-pass membrane protein</topology>
    </subcellularLocation>
</comment>
<dbReference type="SMR" id="A0A0M4EDN6"/>